<sequence length="64" mass="6942">MHLNESNEAGHPVTVSIDYHLLQAPLIWLALLITLAINVSADDSVAFGSAREIVLAVHCDTLFD</sequence>
<dbReference type="AlphaFoldDB" id="A0A0P1B4B1"/>
<keyword evidence="1" id="KW-0812">Transmembrane</keyword>
<dbReference type="RefSeq" id="XP_024585697.1">
    <property type="nucleotide sequence ID" value="XM_024720505.2"/>
</dbReference>
<organism evidence="2 3">
    <name type="scientific">Plasmopara halstedii</name>
    <name type="common">Downy mildew of sunflower</name>
    <dbReference type="NCBI Taxonomy" id="4781"/>
    <lineage>
        <taxon>Eukaryota</taxon>
        <taxon>Sar</taxon>
        <taxon>Stramenopiles</taxon>
        <taxon>Oomycota</taxon>
        <taxon>Peronosporomycetes</taxon>
        <taxon>Peronosporales</taxon>
        <taxon>Peronosporaceae</taxon>
        <taxon>Plasmopara</taxon>
    </lineage>
</organism>
<dbReference type="Proteomes" id="UP000054928">
    <property type="component" value="Unassembled WGS sequence"/>
</dbReference>
<dbReference type="GeneID" id="36410245"/>
<name>A0A0P1B4B1_PLAHL</name>
<accession>A0A0P1B4B1</accession>
<feature type="transmembrane region" description="Helical" evidence="1">
    <location>
        <begin position="20"/>
        <end position="41"/>
    </location>
</feature>
<dbReference type="EMBL" id="CCYD01003042">
    <property type="protein sequence ID" value="CEG49328.1"/>
    <property type="molecule type" value="Genomic_DNA"/>
</dbReference>
<keyword evidence="3" id="KW-1185">Reference proteome</keyword>
<evidence type="ECO:0000313" key="3">
    <source>
        <dbReference type="Proteomes" id="UP000054928"/>
    </source>
</evidence>
<proteinExistence type="predicted"/>
<protein>
    <submittedName>
        <fullName evidence="2">Uncharacterized protein</fullName>
    </submittedName>
</protein>
<evidence type="ECO:0000313" key="2">
    <source>
        <dbReference type="EMBL" id="CEG49328.1"/>
    </source>
</evidence>
<evidence type="ECO:0000256" key="1">
    <source>
        <dbReference type="SAM" id="Phobius"/>
    </source>
</evidence>
<keyword evidence="1" id="KW-0472">Membrane</keyword>
<keyword evidence="1" id="KW-1133">Transmembrane helix</keyword>
<reference evidence="3" key="1">
    <citation type="submission" date="2014-09" db="EMBL/GenBank/DDBJ databases">
        <authorList>
            <person name="Sharma Rahul"/>
            <person name="Thines Marco"/>
        </authorList>
    </citation>
    <scope>NUCLEOTIDE SEQUENCE [LARGE SCALE GENOMIC DNA]</scope>
</reference>